<sequence length="384" mass="40380">MRFNVHFKILLAGLVIGVGSSTELLPAGTGEADSNNNAQRTEVVAGTPAVSSEPLVANPVEALEKPEAPGGAVIDAGHSDSARGFAPVPIGMPTHEALVLIPSPMFEPFALPFHMPVPYDPVSRFSPGVPYVIHRHPALGAGAGGYPLEIYHPAVPFLPELSYLPPLPPPPPGYPPLPPLPGRPGGPPSPPQLPKPQPLPPLPKPQVPPPRRPQLPPKLPMPPRQPPKIPLPKPSPPVRPAPPRRPPAPPRKQPRPPISKPAPQPLPVPKPLPVPRPPSVPRPPVLPKPERKPDPETGPVPLPEDGDDTEIADPQSDPPVLSEENAPGRRLFPSYSQPDAIQPRVIADKVGGGSDTTGDTVGPDGAVDAKSQQGSFYDGQAVEV</sequence>
<proteinExistence type="predicted"/>
<feature type="region of interest" description="Disordered" evidence="1">
    <location>
        <begin position="172"/>
        <end position="384"/>
    </location>
</feature>
<dbReference type="Proteomes" id="UP001321473">
    <property type="component" value="Unassembled WGS sequence"/>
</dbReference>
<keyword evidence="4" id="KW-1185">Reference proteome</keyword>
<accession>A0AAQ4EB76</accession>
<reference evidence="3 4" key="1">
    <citation type="journal article" date="2023" name="Arcadia Sci">
        <title>De novo assembly of a long-read Amblyomma americanum tick genome.</title>
        <authorList>
            <person name="Chou S."/>
            <person name="Poskanzer K.E."/>
            <person name="Rollins M."/>
            <person name="Thuy-Boun P.S."/>
        </authorList>
    </citation>
    <scope>NUCLEOTIDE SEQUENCE [LARGE SCALE GENOMIC DNA]</scope>
    <source>
        <strain evidence="3">F_SG_1</strain>
        <tissue evidence="3">Salivary glands</tissue>
    </source>
</reference>
<evidence type="ECO:0000256" key="1">
    <source>
        <dbReference type="SAM" id="MobiDB-lite"/>
    </source>
</evidence>
<organism evidence="3 4">
    <name type="scientific">Amblyomma americanum</name>
    <name type="common">Lone star tick</name>
    <dbReference type="NCBI Taxonomy" id="6943"/>
    <lineage>
        <taxon>Eukaryota</taxon>
        <taxon>Metazoa</taxon>
        <taxon>Ecdysozoa</taxon>
        <taxon>Arthropoda</taxon>
        <taxon>Chelicerata</taxon>
        <taxon>Arachnida</taxon>
        <taxon>Acari</taxon>
        <taxon>Parasitiformes</taxon>
        <taxon>Ixodida</taxon>
        <taxon>Ixodoidea</taxon>
        <taxon>Ixodidae</taxon>
        <taxon>Amblyomminae</taxon>
        <taxon>Amblyomma</taxon>
    </lineage>
</organism>
<feature type="compositionally biased region" description="Low complexity" evidence="1">
    <location>
        <begin position="356"/>
        <end position="368"/>
    </location>
</feature>
<evidence type="ECO:0000256" key="2">
    <source>
        <dbReference type="SAM" id="SignalP"/>
    </source>
</evidence>
<comment type="caution">
    <text evidence="3">The sequence shown here is derived from an EMBL/GenBank/DDBJ whole genome shotgun (WGS) entry which is preliminary data.</text>
</comment>
<evidence type="ECO:0008006" key="5">
    <source>
        <dbReference type="Google" id="ProtNLM"/>
    </source>
</evidence>
<keyword evidence="2" id="KW-0732">Signal</keyword>
<evidence type="ECO:0000313" key="4">
    <source>
        <dbReference type="Proteomes" id="UP001321473"/>
    </source>
</evidence>
<dbReference type="AlphaFoldDB" id="A0AAQ4EB76"/>
<feature type="compositionally biased region" description="Pro residues" evidence="1">
    <location>
        <begin position="172"/>
        <end position="287"/>
    </location>
</feature>
<name>A0AAQ4EB76_AMBAM</name>
<protein>
    <recommendedName>
        <fullName evidence="5">Vegetative cell wall protein gp1</fullName>
    </recommendedName>
</protein>
<feature type="signal peptide" evidence="2">
    <location>
        <begin position="1"/>
        <end position="21"/>
    </location>
</feature>
<feature type="chain" id="PRO_5042878765" description="Vegetative cell wall protein gp1" evidence="2">
    <location>
        <begin position="22"/>
        <end position="384"/>
    </location>
</feature>
<evidence type="ECO:0000313" key="3">
    <source>
        <dbReference type="EMBL" id="KAK8771924.1"/>
    </source>
</evidence>
<gene>
    <name evidence="3" type="ORF">V5799_024832</name>
</gene>
<dbReference type="EMBL" id="JARKHS020019098">
    <property type="protein sequence ID" value="KAK8771924.1"/>
    <property type="molecule type" value="Genomic_DNA"/>
</dbReference>